<feature type="compositionally biased region" description="Gly residues" evidence="1">
    <location>
        <begin position="395"/>
        <end position="411"/>
    </location>
</feature>
<evidence type="ECO:0008006" key="4">
    <source>
        <dbReference type="Google" id="ProtNLM"/>
    </source>
</evidence>
<gene>
    <name evidence="2" type="ORF">FNH05_11385</name>
</gene>
<proteinExistence type="predicted"/>
<evidence type="ECO:0000313" key="2">
    <source>
        <dbReference type="EMBL" id="TVT53714.1"/>
    </source>
</evidence>
<accession>A0A558CY78</accession>
<dbReference type="EMBL" id="VJWX01000084">
    <property type="protein sequence ID" value="TVT53714.1"/>
    <property type="molecule type" value="Genomic_DNA"/>
</dbReference>
<keyword evidence="3" id="KW-1185">Reference proteome</keyword>
<organism evidence="2 3">
    <name type="scientific">Amycolatopsis rhizosphaerae</name>
    <dbReference type="NCBI Taxonomy" id="2053003"/>
    <lineage>
        <taxon>Bacteria</taxon>
        <taxon>Bacillati</taxon>
        <taxon>Actinomycetota</taxon>
        <taxon>Actinomycetes</taxon>
        <taxon>Pseudonocardiales</taxon>
        <taxon>Pseudonocardiaceae</taxon>
        <taxon>Amycolatopsis</taxon>
    </lineage>
</organism>
<protein>
    <recommendedName>
        <fullName evidence="4">PPE domain-containing protein</fullName>
    </recommendedName>
</protein>
<feature type="region of interest" description="Disordered" evidence="1">
    <location>
        <begin position="456"/>
        <end position="566"/>
    </location>
</feature>
<dbReference type="Proteomes" id="UP000320011">
    <property type="component" value="Unassembled WGS sequence"/>
</dbReference>
<dbReference type="RefSeq" id="WP_144587319.1">
    <property type="nucleotide sequence ID" value="NZ_VJWX01000084.1"/>
</dbReference>
<feature type="compositionally biased region" description="Pro residues" evidence="1">
    <location>
        <begin position="213"/>
        <end position="224"/>
    </location>
</feature>
<feature type="region of interest" description="Disordered" evidence="1">
    <location>
        <begin position="291"/>
        <end position="435"/>
    </location>
</feature>
<feature type="compositionally biased region" description="Low complexity" evidence="1">
    <location>
        <begin position="200"/>
        <end position="212"/>
    </location>
</feature>
<reference evidence="2 3" key="1">
    <citation type="submission" date="2019-07" db="EMBL/GenBank/DDBJ databases">
        <authorList>
            <person name="Duangmal K."/>
            <person name="Teo W.F.A."/>
        </authorList>
    </citation>
    <scope>NUCLEOTIDE SEQUENCE [LARGE SCALE GENOMIC DNA]</scope>
    <source>
        <strain evidence="2 3">TBRC 6029</strain>
    </source>
</reference>
<evidence type="ECO:0000313" key="3">
    <source>
        <dbReference type="Proteomes" id="UP000320011"/>
    </source>
</evidence>
<dbReference type="Gene3D" id="1.20.1260.20">
    <property type="entry name" value="PPE superfamily"/>
    <property type="match status" value="1"/>
</dbReference>
<comment type="caution">
    <text evidence="2">The sequence shown here is derived from an EMBL/GenBank/DDBJ whole genome shotgun (WGS) entry which is preliminary data.</text>
</comment>
<reference evidence="2 3" key="2">
    <citation type="submission" date="2019-08" db="EMBL/GenBank/DDBJ databases">
        <title>Amycolatopsis acidicola sp. nov., isolated from peat swamp forest soil.</title>
        <authorList>
            <person name="Srisuk N."/>
        </authorList>
    </citation>
    <scope>NUCLEOTIDE SEQUENCE [LARGE SCALE GENOMIC DNA]</scope>
    <source>
        <strain evidence="2 3">TBRC 6029</strain>
    </source>
</reference>
<feature type="compositionally biased region" description="Low complexity" evidence="1">
    <location>
        <begin position="303"/>
        <end position="314"/>
    </location>
</feature>
<evidence type="ECO:0000256" key="1">
    <source>
        <dbReference type="SAM" id="MobiDB-lite"/>
    </source>
</evidence>
<feature type="region of interest" description="Disordered" evidence="1">
    <location>
        <begin position="194"/>
        <end position="244"/>
    </location>
</feature>
<feature type="compositionally biased region" description="Basic and acidic residues" evidence="1">
    <location>
        <begin position="531"/>
        <end position="566"/>
    </location>
</feature>
<dbReference type="InterPro" id="IPR038332">
    <property type="entry name" value="PPE_sf"/>
</dbReference>
<dbReference type="OrthoDB" id="3695206at2"/>
<feature type="compositionally biased region" description="Gly residues" evidence="1">
    <location>
        <begin position="336"/>
        <end position="346"/>
    </location>
</feature>
<feature type="compositionally biased region" description="Gly residues" evidence="1">
    <location>
        <begin position="360"/>
        <end position="373"/>
    </location>
</feature>
<dbReference type="AlphaFoldDB" id="A0A558CY78"/>
<sequence length="566" mass="56619">MITFDSSRYDITTLIEKLRDQRFDGYDPESLAQEVEKFRGGGGTASMGNAVAALKKVAIALGETDTTLRRQLATLGVEWQSKAGGQAGSVLAGQAGFSGEANQKVTQAAELIFEQGEAFNRTRNKLPDPEALRQGGDGFSAGDGLFSLFGFETDHAKAVKANLEAKAQAVDALNAYAHDTGDFLASSQPVAAPPETMDLAAPGSAAAAVTGPPITPVPPAPQVPSVPSGPDTAPTQAASAPVTPVRTAPVHVPPVSAPAASVVHDVPTPPAMVAAAGLAGADTSTTAQHVTLPSSVPAPSDETSTTGGTNTGYGRSNAYDGSRSTSGPTQTVTGEPLGGGPGGTSGTNGLVDGRTATGAGPEGGRSGVWGQPGGNAAWGQQPGGGANSGQNFGQPAGGAGEGLNRPGGGAEGLAKGKMVGSAPVNPTSSGLGPGFTATRAVGGVGGLAEAVPAIGAAGAGGVVGGENERQGGRGRGRQGDQAGKRVRQLPVGDLPEEAEAERVRKAAPAPPSRERTRAILEPAATQDGEEDAAHVRRYGIDDKDLFTDPREVSPDLIGDKELPEDR</sequence>
<name>A0A558CY78_9PSEU</name>